<protein>
    <submittedName>
        <fullName evidence="1">DNA repair protein RAD4</fullName>
    </submittedName>
</protein>
<evidence type="ECO:0000313" key="2">
    <source>
        <dbReference type="Proteomes" id="UP001060215"/>
    </source>
</evidence>
<dbReference type="Proteomes" id="UP001060215">
    <property type="component" value="Chromosome 1"/>
</dbReference>
<evidence type="ECO:0000313" key="1">
    <source>
        <dbReference type="EMBL" id="KAI8029998.1"/>
    </source>
</evidence>
<gene>
    <name evidence="1" type="ORF">LOK49_LG01G02129</name>
</gene>
<proteinExistence type="predicted"/>
<organism evidence="1 2">
    <name type="scientific">Camellia lanceoleosa</name>
    <dbReference type="NCBI Taxonomy" id="1840588"/>
    <lineage>
        <taxon>Eukaryota</taxon>
        <taxon>Viridiplantae</taxon>
        <taxon>Streptophyta</taxon>
        <taxon>Embryophyta</taxon>
        <taxon>Tracheophyta</taxon>
        <taxon>Spermatophyta</taxon>
        <taxon>Magnoliopsida</taxon>
        <taxon>eudicotyledons</taxon>
        <taxon>Gunneridae</taxon>
        <taxon>Pentapetalae</taxon>
        <taxon>asterids</taxon>
        <taxon>Ericales</taxon>
        <taxon>Theaceae</taxon>
        <taxon>Camellia</taxon>
    </lineage>
</organism>
<dbReference type="EMBL" id="CM045758">
    <property type="protein sequence ID" value="KAI8029998.1"/>
    <property type="molecule type" value="Genomic_DNA"/>
</dbReference>
<keyword evidence="2" id="KW-1185">Reference proteome</keyword>
<accession>A0ACC0IXV7</accession>
<comment type="caution">
    <text evidence="1">The sequence shown here is derived from an EMBL/GenBank/DDBJ whole genome shotgun (WGS) entry which is preliminary data.</text>
</comment>
<reference evidence="1 2" key="1">
    <citation type="journal article" date="2022" name="Plant J.">
        <title>Chromosome-level genome of Camellia lanceoleosa provides a valuable resource for understanding genome evolution and self-incompatibility.</title>
        <authorList>
            <person name="Gong W."/>
            <person name="Xiao S."/>
            <person name="Wang L."/>
            <person name="Liao Z."/>
            <person name="Chang Y."/>
            <person name="Mo W."/>
            <person name="Hu G."/>
            <person name="Li W."/>
            <person name="Zhao G."/>
            <person name="Zhu H."/>
            <person name="Hu X."/>
            <person name="Ji K."/>
            <person name="Xiang X."/>
            <person name="Song Q."/>
            <person name="Yuan D."/>
            <person name="Jin S."/>
            <person name="Zhang L."/>
        </authorList>
    </citation>
    <scope>NUCLEOTIDE SEQUENCE [LARGE SCALE GENOMIC DNA]</scope>
    <source>
        <strain evidence="1">SQ_2022a</strain>
    </source>
</reference>
<name>A0ACC0IXV7_9ERIC</name>
<sequence length="1244" mass="137687">MSDKFMTVQMYHGGHFVFHPHVVYEGGRANEIINYDFDKMSMFELRDVYYDIDTEHGGNAICGGDTDIIDINLSDIDIIVNDIRNDSDDSAEVVGGEDMGKECEGSEKSSQNQARESQIGREHDSNDTQHEEGLHHTIDTKSVEGNEADESDSAQSETEFLADEERTDSDDSEDLDYIDSEEYSDTETSEDSTLMHTLTWRTTVSINRACFLHSITAQAIGRDGTLFGVDRYTFPSLPFPALVVSSIDRSNLEKAMRTRNQSKRQNQSTGEQVMEPVEGSNSLESLNEDGTLTAISREAVGKLLKRVNARGLSALRKQDNYLRQCDLASKSESLSEKTDEHGVAKRNKENALDGEGCSSDAVQSTPSKDTVEGKTFHHPNPDSEEELDESFWEDGSLHILNSVNNFQNDLVNGVTIEFEGTPDSGKRKTIRRASAEDKELAELVHKVHLLCLLGRGRLIDNACNDPLIQASLLSLLPKHLLRISEATKLTVNALAPLVSWFHNNFHIRSPSSTERSFHSALAFALETREGTAEEVAALSVALFRALNLTTRFVSILDVASLKPDTDKSESVSQDASKAGKGIFHSSTLMVARPNQVSISPVKQSSSDDKGNICETSSRGACRAKNSKSSRNSSQSKDTPIADQSTLACEEPNELSDMCLTKKSKEESKRKGDLEFEMQLEMALSTTAVGTSRSSMIFDANDIHNNSENLSSPAKRMKTIKTVESPSSQGISTAFGSRKVGAPLYWAEVYCSGENLTGKWVHVDAVNAIIDGEQKVEPAAAACKTSLRYAVAFAGLGAKDVTRRYCMKWYKIASQRVDPIWWGTILAPLKELESGATGGVIHLEQDDSNGQEKVGAFKISDSLGQNCILADAAISPGQLAMEVPKEACKKLGAESSARNPIIASRSSLEDMDLETRALTEPLPTNQQAYKTHHLYALERWLNKYQILHPKGPILGFCSGHPVYPRTCVQILHTKQRWLREGLQVKANELPAKVLKRSLNLSKAQTSEADDHGEEGCEGNIVLYGKWQTEPLCLPHAVNGIVPKNERGQVDVWSEKCLPPGTVHLRLPRVAPVAKRLDIDFAPAMVGFEFRNGRSLPVFEGIVVCAEFKDAILEAYAEEEERREAEEKKRSEAQAILRWYQLLSSIVTRQRLNNCYGDGLASQTSNDIPQTNDKVSAQVGCSEDDRHSPGRLEQNLLDRKLDVKSMVPTEEEHEHAFLTDDQAFDEESFTRTKRCRCGFSIQVEEM</sequence>